<dbReference type="SUPFAM" id="SSF56112">
    <property type="entry name" value="Protein kinase-like (PK-like)"/>
    <property type="match status" value="1"/>
</dbReference>
<dbReference type="InParanoid" id="A0A409W246"/>
<dbReference type="AlphaFoldDB" id="A0A409W246"/>
<proteinExistence type="predicted"/>
<gene>
    <name evidence="3" type="ORF">CVT24_005089</name>
</gene>
<organism evidence="3 4">
    <name type="scientific">Panaeolus cyanescens</name>
    <dbReference type="NCBI Taxonomy" id="181874"/>
    <lineage>
        <taxon>Eukaryota</taxon>
        <taxon>Fungi</taxon>
        <taxon>Dikarya</taxon>
        <taxon>Basidiomycota</taxon>
        <taxon>Agaricomycotina</taxon>
        <taxon>Agaricomycetes</taxon>
        <taxon>Agaricomycetidae</taxon>
        <taxon>Agaricales</taxon>
        <taxon>Agaricineae</taxon>
        <taxon>Galeropsidaceae</taxon>
        <taxon>Panaeolus</taxon>
    </lineage>
</organism>
<dbReference type="InterPro" id="IPR011009">
    <property type="entry name" value="Kinase-like_dom_sf"/>
</dbReference>
<dbReference type="EMBL" id="NHTK01005862">
    <property type="protein sequence ID" value="PPQ72580.1"/>
    <property type="molecule type" value="Genomic_DNA"/>
</dbReference>
<dbReference type="GO" id="GO:0004672">
    <property type="term" value="F:protein kinase activity"/>
    <property type="evidence" value="ECO:0007669"/>
    <property type="project" value="InterPro"/>
</dbReference>
<protein>
    <recommendedName>
        <fullName evidence="2">Protein kinase domain-containing protein</fullName>
    </recommendedName>
</protein>
<evidence type="ECO:0000256" key="1">
    <source>
        <dbReference type="SAM" id="SignalP"/>
    </source>
</evidence>
<feature type="signal peptide" evidence="1">
    <location>
        <begin position="1"/>
        <end position="15"/>
    </location>
</feature>
<name>A0A409W246_9AGAR</name>
<accession>A0A409W246</accession>
<keyword evidence="4" id="KW-1185">Reference proteome</keyword>
<evidence type="ECO:0000313" key="4">
    <source>
        <dbReference type="Proteomes" id="UP000284842"/>
    </source>
</evidence>
<feature type="domain" description="Protein kinase" evidence="2">
    <location>
        <begin position="21"/>
        <end position="389"/>
    </location>
</feature>
<comment type="caution">
    <text evidence="3">The sequence shown here is derived from an EMBL/GenBank/DDBJ whole genome shotgun (WGS) entry which is preliminary data.</text>
</comment>
<dbReference type="Proteomes" id="UP000284842">
    <property type="component" value="Unassembled WGS sequence"/>
</dbReference>
<keyword evidence="1" id="KW-0732">Signal</keyword>
<dbReference type="Gene3D" id="1.10.510.10">
    <property type="entry name" value="Transferase(Phosphotransferase) domain 1"/>
    <property type="match status" value="1"/>
</dbReference>
<dbReference type="InterPro" id="IPR000719">
    <property type="entry name" value="Prot_kinase_dom"/>
</dbReference>
<feature type="chain" id="PRO_5019208190" description="Protein kinase domain-containing protein" evidence="1">
    <location>
        <begin position="16"/>
        <end position="389"/>
    </location>
</feature>
<dbReference type="PROSITE" id="PS50011">
    <property type="entry name" value="PROTEIN_KINASE_DOM"/>
    <property type="match status" value="1"/>
</dbReference>
<evidence type="ECO:0000313" key="3">
    <source>
        <dbReference type="EMBL" id="PPQ72580.1"/>
    </source>
</evidence>
<sequence length="389" mass="45748">MLRIILGFGLASAAAFSSKRIPYLRFLGSSVMWRLRVLLHSNPLPRDLAGWEDISTDNDQQAIEHTRKLMSYWIFLKPFFELKGYDLFEPMKNKTQWCYLVPCKSLDTTKRRSDYPYARKCYAKDEELRFLFSSTRVWPARDIDGNDLMVRLISGSEPSDELRIWQRLHSPALKNHPRNRAIPVLEFVEFDGLIFIVMPRWGSLRKNDFGTAEEVLNMAESILDFVDFLHEHRIVHRDLDSQNMAMNVVNNENWDYSTGNHDPKHARYAVIDFGFSLIYPYETKLDSVTTTLRYGWETGEVQPPRNPFKLEAYRVVERLQFNVRVVEKFIPEIGPFFDDILSAHEADRPFAAEVLRRFRELKASLTPEQLATPLEYRYWVKGKFHPKKK</sequence>
<dbReference type="GO" id="GO:0005524">
    <property type="term" value="F:ATP binding"/>
    <property type="evidence" value="ECO:0007669"/>
    <property type="project" value="InterPro"/>
</dbReference>
<dbReference type="STRING" id="181874.A0A409W246"/>
<dbReference type="OrthoDB" id="3224178at2759"/>
<reference evidence="3 4" key="1">
    <citation type="journal article" date="2018" name="Evol. Lett.">
        <title>Horizontal gene cluster transfer increased hallucinogenic mushroom diversity.</title>
        <authorList>
            <person name="Reynolds H.T."/>
            <person name="Vijayakumar V."/>
            <person name="Gluck-Thaler E."/>
            <person name="Korotkin H.B."/>
            <person name="Matheny P.B."/>
            <person name="Slot J.C."/>
        </authorList>
    </citation>
    <scope>NUCLEOTIDE SEQUENCE [LARGE SCALE GENOMIC DNA]</scope>
    <source>
        <strain evidence="3 4">2629</strain>
    </source>
</reference>
<evidence type="ECO:0000259" key="2">
    <source>
        <dbReference type="PROSITE" id="PS50011"/>
    </source>
</evidence>